<organism evidence="2">
    <name type="scientific">Picea glauca</name>
    <name type="common">White spruce</name>
    <name type="synonym">Pinus glauca</name>
    <dbReference type="NCBI Taxonomy" id="3330"/>
    <lineage>
        <taxon>Eukaryota</taxon>
        <taxon>Viridiplantae</taxon>
        <taxon>Streptophyta</taxon>
        <taxon>Embryophyta</taxon>
        <taxon>Tracheophyta</taxon>
        <taxon>Spermatophyta</taxon>
        <taxon>Pinopsida</taxon>
        <taxon>Pinidae</taxon>
        <taxon>Conifers I</taxon>
        <taxon>Pinales</taxon>
        <taxon>Pinaceae</taxon>
        <taxon>Picea</taxon>
    </lineage>
</organism>
<dbReference type="EMBL" id="LKAM01000001">
    <property type="protein sequence ID" value="KUM50640.1"/>
    <property type="molecule type" value="Genomic_DNA"/>
</dbReference>
<sequence>MHLLFLFPTSLPLWFKIYQLPVACLEGARSSIMRIRSWASSAVSSLMG</sequence>
<keyword evidence="1" id="KW-0732">Signal</keyword>
<dbReference type="AlphaFoldDB" id="A0A101M4F7"/>
<comment type="caution">
    <text evidence="2">The sequence shown here is derived from an EMBL/GenBank/DDBJ whole genome shotgun (WGS) entry which is preliminary data.</text>
</comment>
<evidence type="ECO:0000313" key="2">
    <source>
        <dbReference type="EMBL" id="KUM50640.1"/>
    </source>
</evidence>
<reference evidence="2" key="1">
    <citation type="journal article" date="2015" name="Genome Biol. Evol.">
        <title>Organellar Genomes of White Spruce (Picea glauca): Assembly and Annotation.</title>
        <authorList>
            <person name="Jackman S.D."/>
            <person name="Warren R.L."/>
            <person name="Gibb E.A."/>
            <person name="Vandervalk B.P."/>
            <person name="Mohamadi H."/>
            <person name="Chu J."/>
            <person name="Raymond A."/>
            <person name="Pleasance S."/>
            <person name="Coope R."/>
            <person name="Wildung M.R."/>
            <person name="Ritland C.E."/>
            <person name="Bousquet J."/>
            <person name="Jones S.J."/>
            <person name="Bohlmann J."/>
            <person name="Birol I."/>
        </authorList>
    </citation>
    <scope>NUCLEOTIDE SEQUENCE [LARGE SCALE GENOMIC DNA]</scope>
    <source>
        <tissue evidence="2">Flushing bud</tissue>
    </source>
</reference>
<accession>A0A101M4F7</accession>
<keyword evidence="2" id="KW-0496">Mitochondrion</keyword>
<feature type="signal peptide" evidence="1">
    <location>
        <begin position="1"/>
        <end position="19"/>
    </location>
</feature>
<protein>
    <submittedName>
        <fullName evidence="2">Uncharacterized protein</fullName>
    </submittedName>
</protein>
<evidence type="ECO:0000256" key="1">
    <source>
        <dbReference type="SAM" id="SignalP"/>
    </source>
</evidence>
<name>A0A101M4F7_PICGL</name>
<proteinExistence type="predicted"/>
<gene>
    <name evidence="2" type="ORF">ABT39_MTgene484</name>
</gene>
<geneLocation type="mitochondrion" evidence="2"/>
<feature type="chain" id="PRO_5007100273" evidence="1">
    <location>
        <begin position="20"/>
        <end position="48"/>
    </location>
</feature>